<name>A0A2R6P382_ACTCC</name>
<dbReference type="PANTHER" id="PTHR34959">
    <property type="entry name" value="PROTEIN LAZY 1"/>
    <property type="match status" value="1"/>
</dbReference>
<proteinExistence type="predicted"/>
<dbReference type="STRING" id="1590841.A0A2R6P382"/>
<organism evidence="2 3">
    <name type="scientific">Actinidia chinensis var. chinensis</name>
    <name type="common">Chinese soft-hair kiwi</name>
    <dbReference type="NCBI Taxonomy" id="1590841"/>
    <lineage>
        <taxon>Eukaryota</taxon>
        <taxon>Viridiplantae</taxon>
        <taxon>Streptophyta</taxon>
        <taxon>Embryophyta</taxon>
        <taxon>Tracheophyta</taxon>
        <taxon>Spermatophyta</taxon>
        <taxon>Magnoliopsida</taxon>
        <taxon>eudicotyledons</taxon>
        <taxon>Gunneridae</taxon>
        <taxon>Pentapetalae</taxon>
        <taxon>asterids</taxon>
        <taxon>Ericales</taxon>
        <taxon>Actinidiaceae</taxon>
        <taxon>Actinidia</taxon>
    </lineage>
</organism>
<protein>
    <submittedName>
        <fullName evidence="2">Protein LAZY like</fullName>
    </submittedName>
</protein>
<feature type="compositionally biased region" description="Polar residues" evidence="1">
    <location>
        <begin position="145"/>
        <end position="167"/>
    </location>
</feature>
<gene>
    <name evidence="2" type="ORF">CEY00_Acc32722</name>
</gene>
<evidence type="ECO:0000313" key="3">
    <source>
        <dbReference type="Proteomes" id="UP000241394"/>
    </source>
</evidence>
<reference evidence="3" key="2">
    <citation type="journal article" date="2018" name="BMC Genomics">
        <title>A manually annotated Actinidia chinensis var. chinensis (kiwifruit) genome highlights the challenges associated with draft genomes and gene prediction in plants.</title>
        <authorList>
            <person name="Pilkington S.M."/>
            <person name="Crowhurst R."/>
            <person name="Hilario E."/>
            <person name="Nardozza S."/>
            <person name="Fraser L."/>
            <person name="Peng Y."/>
            <person name="Gunaseelan K."/>
            <person name="Simpson R."/>
            <person name="Tahir J."/>
            <person name="Deroles S.C."/>
            <person name="Templeton K."/>
            <person name="Luo Z."/>
            <person name="Davy M."/>
            <person name="Cheng C."/>
            <person name="McNeilage M."/>
            <person name="Scaglione D."/>
            <person name="Liu Y."/>
            <person name="Zhang Q."/>
            <person name="Datson P."/>
            <person name="De Silva N."/>
            <person name="Gardiner S.E."/>
            <person name="Bassett H."/>
            <person name="Chagne D."/>
            <person name="McCallum J."/>
            <person name="Dzierzon H."/>
            <person name="Deng C."/>
            <person name="Wang Y.Y."/>
            <person name="Barron L."/>
            <person name="Manako K."/>
            <person name="Bowen J."/>
            <person name="Foster T.M."/>
            <person name="Erridge Z.A."/>
            <person name="Tiffin H."/>
            <person name="Waite C.N."/>
            <person name="Davies K.M."/>
            <person name="Grierson E.P."/>
            <person name="Laing W.A."/>
            <person name="Kirk R."/>
            <person name="Chen X."/>
            <person name="Wood M."/>
            <person name="Montefiori M."/>
            <person name="Brummell D.A."/>
            <person name="Schwinn K.E."/>
            <person name="Catanach A."/>
            <person name="Fullerton C."/>
            <person name="Li D."/>
            <person name="Meiyalaghan S."/>
            <person name="Nieuwenhuizen N."/>
            <person name="Read N."/>
            <person name="Prakash R."/>
            <person name="Hunter D."/>
            <person name="Zhang H."/>
            <person name="McKenzie M."/>
            <person name="Knabel M."/>
            <person name="Harris A."/>
            <person name="Allan A.C."/>
            <person name="Gleave A."/>
            <person name="Chen A."/>
            <person name="Janssen B.J."/>
            <person name="Plunkett B."/>
            <person name="Ampomah-Dwamena C."/>
            <person name="Voogd C."/>
            <person name="Leif D."/>
            <person name="Lafferty D."/>
            <person name="Souleyre E.J.F."/>
            <person name="Varkonyi-Gasic E."/>
            <person name="Gambi F."/>
            <person name="Hanley J."/>
            <person name="Yao J.L."/>
            <person name="Cheung J."/>
            <person name="David K.M."/>
            <person name="Warren B."/>
            <person name="Marsh K."/>
            <person name="Snowden K.C."/>
            <person name="Lin-Wang K."/>
            <person name="Brian L."/>
            <person name="Martinez-Sanchez M."/>
            <person name="Wang M."/>
            <person name="Ileperuma N."/>
            <person name="Macnee N."/>
            <person name="Campin R."/>
            <person name="McAtee P."/>
            <person name="Drummond R.S.M."/>
            <person name="Espley R.V."/>
            <person name="Ireland H.S."/>
            <person name="Wu R."/>
            <person name="Atkinson R.G."/>
            <person name="Karunairetnam S."/>
            <person name="Bulley S."/>
            <person name="Chunkath S."/>
            <person name="Hanley Z."/>
            <person name="Storey R."/>
            <person name="Thrimawithana A.H."/>
            <person name="Thomson S."/>
            <person name="David C."/>
            <person name="Testolin R."/>
            <person name="Huang H."/>
            <person name="Hellens R.P."/>
            <person name="Schaffer R.J."/>
        </authorList>
    </citation>
    <scope>NUCLEOTIDE SEQUENCE [LARGE SCALE GENOMIC DNA]</scope>
    <source>
        <strain evidence="3">cv. Red5</strain>
    </source>
</reference>
<evidence type="ECO:0000313" key="2">
    <source>
        <dbReference type="EMBL" id="PSR84744.1"/>
    </source>
</evidence>
<reference evidence="2 3" key="1">
    <citation type="submission" date="2017-07" db="EMBL/GenBank/DDBJ databases">
        <title>An improved, manually edited Actinidia chinensis var. chinensis (kiwifruit) genome highlights the challenges associated with draft genomes and gene prediction in plants.</title>
        <authorList>
            <person name="Pilkington S."/>
            <person name="Crowhurst R."/>
            <person name="Hilario E."/>
            <person name="Nardozza S."/>
            <person name="Fraser L."/>
            <person name="Peng Y."/>
            <person name="Gunaseelan K."/>
            <person name="Simpson R."/>
            <person name="Tahir J."/>
            <person name="Deroles S."/>
            <person name="Templeton K."/>
            <person name="Luo Z."/>
            <person name="Davy M."/>
            <person name="Cheng C."/>
            <person name="Mcneilage M."/>
            <person name="Scaglione D."/>
            <person name="Liu Y."/>
            <person name="Zhang Q."/>
            <person name="Datson P."/>
            <person name="De Silva N."/>
            <person name="Gardiner S."/>
            <person name="Bassett H."/>
            <person name="Chagne D."/>
            <person name="Mccallum J."/>
            <person name="Dzierzon H."/>
            <person name="Deng C."/>
            <person name="Wang Y.-Y."/>
            <person name="Barron N."/>
            <person name="Manako K."/>
            <person name="Bowen J."/>
            <person name="Foster T."/>
            <person name="Erridge Z."/>
            <person name="Tiffin H."/>
            <person name="Waite C."/>
            <person name="Davies K."/>
            <person name="Grierson E."/>
            <person name="Laing W."/>
            <person name="Kirk R."/>
            <person name="Chen X."/>
            <person name="Wood M."/>
            <person name="Montefiori M."/>
            <person name="Brummell D."/>
            <person name="Schwinn K."/>
            <person name="Catanach A."/>
            <person name="Fullerton C."/>
            <person name="Li D."/>
            <person name="Meiyalaghan S."/>
            <person name="Nieuwenhuizen N."/>
            <person name="Read N."/>
            <person name="Prakash R."/>
            <person name="Hunter D."/>
            <person name="Zhang H."/>
            <person name="Mckenzie M."/>
            <person name="Knabel M."/>
            <person name="Harris A."/>
            <person name="Allan A."/>
            <person name="Chen A."/>
            <person name="Janssen B."/>
            <person name="Plunkett B."/>
            <person name="Dwamena C."/>
            <person name="Voogd C."/>
            <person name="Leif D."/>
            <person name="Lafferty D."/>
            <person name="Souleyre E."/>
            <person name="Varkonyi-Gasic E."/>
            <person name="Gambi F."/>
            <person name="Hanley J."/>
            <person name="Yao J.-L."/>
            <person name="Cheung J."/>
            <person name="David K."/>
            <person name="Warren B."/>
            <person name="Marsh K."/>
            <person name="Snowden K."/>
            <person name="Lin-Wang K."/>
            <person name="Brian L."/>
            <person name="Martinez-Sanchez M."/>
            <person name="Wang M."/>
            <person name="Ileperuma N."/>
            <person name="Macnee N."/>
            <person name="Campin R."/>
            <person name="Mcatee P."/>
            <person name="Drummond R."/>
            <person name="Espley R."/>
            <person name="Ireland H."/>
            <person name="Wu R."/>
            <person name="Atkinson R."/>
            <person name="Karunairetnam S."/>
            <person name="Bulley S."/>
            <person name="Chunkath S."/>
            <person name="Hanley Z."/>
            <person name="Storey R."/>
            <person name="Thrimawithana A."/>
            <person name="Thomson S."/>
            <person name="David C."/>
            <person name="Testolin R."/>
        </authorList>
    </citation>
    <scope>NUCLEOTIDE SEQUENCE [LARGE SCALE GENOMIC DNA]</scope>
    <source>
        <strain evidence="3">cv. Red5</strain>
        <tissue evidence="2">Young leaf</tissue>
    </source>
</reference>
<dbReference type="OMA" id="HHKSRDN"/>
<dbReference type="GO" id="GO:0009630">
    <property type="term" value="P:gravitropism"/>
    <property type="evidence" value="ECO:0007669"/>
    <property type="project" value="InterPro"/>
</dbReference>
<feature type="compositionally biased region" description="Basic and acidic residues" evidence="1">
    <location>
        <begin position="345"/>
        <end position="354"/>
    </location>
</feature>
<dbReference type="GO" id="GO:2000012">
    <property type="term" value="P:regulation of auxin polar transport"/>
    <property type="evidence" value="ECO:0007669"/>
    <property type="project" value="InterPro"/>
</dbReference>
<dbReference type="FunCoup" id="A0A2R6P382">
    <property type="interactions" value="74"/>
</dbReference>
<dbReference type="OrthoDB" id="780166at2759"/>
<feature type="compositionally biased region" description="Polar residues" evidence="1">
    <location>
        <begin position="355"/>
        <end position="368"/>
    </location>
</feature>
<feature type="region of interest" description="Disordered" evidence="1">
    <location>
        <begin position="138"/>
        <end position="179"/>
    </location>
</feature>
<dbReference type="InParanoid" id="A0A2R6P382"/>
<keyword evidence="3" id="KW-1185">Reference proteome</keyword>
<feature type="region of interest" description="Disordered" evidence="1">
    <location>
        <begin position="345"/>
        <end position="368"/>
    </location>
</feature>
<accession>A0A2R6P382</accession>
<evidence type="ECO:0000256" key="1">
    <source>
        <dbReference type="SAM" id="MobiDB-lite"/>
    </source>
</evidence>
<dbReference type="EMBL" id="NKQK01000029">
    <property type="protein sequence ID" value="PSR84744.1"/>
    <property type="molecule type" value="Genomic_DNA"/>
</dbReference>
<sequence length="385" mass="43016">LLGWMHRKFRPIESLKDISIGNPCTCLAGHPSLDDQRYHRQFTSGAKSSSKAQRDDHLRKSFAILEGNNFDEDSSVAISELFHGFLTIGTLGSDPVITEPSTPTFGISVENITEKEAEVTENELKLINDELEKVLGTEGKEDSFNDSSGRNSHVSTGRSSHGSTITLSGKPLEDTETNGNGTRICPLQGYLFGSAIELPETTAAKKKHRTSLGELFQMTKIEEGNLVSECEREEKLTEKETDKSVIYSIKKKLKKRMVHASSRTSTTATGVDIDSASTMTKLHKILQMFQRKVHPESSMAERKSNKPHKNDINNKITEEGCYSNEDQVLPYEDIMIFPQRTLSKESQRSFKSHSDPPQVTPSGIDSNGNREYWIKTDAEYLVLEL</sequence>
<dbReference type="PANTHER" id="PTHR34959:SF3">
    <property type="entry name" value="PROTEIN LAZY 1"/>
    <property type="match status" value="1"/>
</dbReference>
<feature type="region of interest" description="Disordered" evidence="1">
    <location>
        <begin position="295"/>
        <end position="314"/>
    </location>
</feature>
<dbReference type="AlphaFoldDB" id="A0A2R6P382"/>
<dbReference type="Gramene" id="PSR84744">
    <property type="protein sequence ID" value="PSR84744"/>
    <property type="gene ID" value="CEY00_Acc32722"/>
</dbReference>
<dbReference type="Proteomes" id="UP000241394">
    <property type="component" value="Chromosome LG29"/>
</dbReference>
<feature type="non-terminal residue" evidence="2">
    <location>
        <position position="1"/>
    </location>
</feature>
<comment type="caution">
    <text evidence="2">The sequence shown here is derived from an EMBL/GenBank/DDBJ whole genome shotgun (WGS) entry which is preliminary data.</text>
</comment>
<dbReference type="InterPro" id="IPR038928">
    <property type="entry name" value="LAZY1"/>
</dbReference>